<proteinExistence type="predicted"/>
<name>A0AAN1RU45_9BORD</name>
<feature type="signal peptide" evidence="1">
    <location>
        <begin position="1"/>
        <end position="23"/>
    </location>
</feature>
<sequence>MKRKVRWASAVLGCVIVAGLGGAAASHVNQPADARSSDHLLCLSPDKLAGVRADPRKAIPALYESCASEVDQKLGPLDLTAEEERIAFLSVLAHSLAPYGASRSLKLEDLLADTSMDCDNYAILTGYFNDLFAGRTSKLKFAGFDGGAVGNHAQLFVNTEKGLLLDPTIGLVARIGFDDLLQGKPLDRSQIVIFRQHEQPDLDFFVKKVYDAILLGKYKPRDILYYFDSIQEYMKFSESIGPLWGKEVDELLLHFPTPAAGALRRNLSSQSTD</sequence>
<reference evidence="3" key="1">
    <citation type="submission" date="2017-10" db="EMBL/GenBank/DDBJ databases">
        <title>Whole genome sequencing of various Bordetella species.</title>
        <authorList>
            <person name="Weigand M.R."/>
            <person name="Loparev V."/>
            <person name="Peng Y."/>
            <person name="Bowden K.E."/>
            <person name="Tondella M.L."/>
            <person name="Williams M.M."/>
        </authorList>
    </citation>
    <scope>NUCLEOTIDE SEQUENCE [LARGE SCALE GENOMIC DNA]</scope>
    <source>
        <strain evidence="3">H720</strain>
    </source>
</reference>
<evidence type="ECO:0000313" key="3">
    <source>
        <dbReference type="Proteomes" id="UP000282741"/>
    </source>
</evidence>
<dbReference type="EMBL" id="CP024172">
    <property type="protein sequence ID" value="AZW16089.1"/>
    <property type="molecule type" value="Genomic_DNA"/>
</dbReference>
<organism evidence="2 3">
    <name type="scientific">Bordetella hinzii</name>
    <dbReference type="NCBI Taxonomy" id="103855"/>
    <lineage>
        <taxon>Bacteria</taxon>
        <taxon>Pseudomonadati</taxon>
        <taxon>Pseudomonadota</taxon>
        <taxon>Betaproteobacteria</taxon>
        <taxon>Burkholderiales</taxon>
        <taxon>Alcaligenaceae</taxon>
        <taxon>Bordetella</taxon>
    </lineage>
</organism>
<feature type="chain" id="PRO_5042948662" evidence="1">
    <location>
        <begin position="24"/>
        <end position="273"/>
    </location>
</feature>
<keyword evidence="1" id="KW-0732">Signal</keyword>
<evidence type="ECO:0000256" key="1">
    <source>
        <dbReference type="SAM" id="SignalP"/>
    </source>
</evidence>
<evidence type="ECO:0000313" key="2">
    <source>
        <dbReference type="EMBL" id="AZW16089.1"/>
    </source>
</evidence>
<dbReference type="Proteomes" id="UP000282741">
    <property type="component" value="Chromosome"/>
</dbReference>
<gene>
    <name evidence="2" type="ORF">CS347_04490</name>
</gene>
<accession>A0AAN1RU45</accession>
<protein>
    <submittedName>
        <fullName evidence="2">Uncharacterized protein</fullName>
    </submittedName>
</protein>
<dbReference type="AlphaFoldDB" id="A0AAN1RU45"/>